<evidence type="ECO:0000313" key="2">
    <source>
        <dbReference type="Proteomes" id="UP000650833"/>
    </source>
</evidence>
<dbReference type="Proteomes" id="UP000650833">
    <property type="component" value="Unassembled WGS sequence"/>
</dbReference>
<evidence type="ECO:0008006" key="3">
    <source>
        <dbReference type="Google" id="ProtNLM"/>
    </source>
</evidence>
<dbReference type="InterPro" id="IPR032675">
    <property type="entry name" value="LRR_dom_sf"/>
</dbReference>
<gene>
    <name evidence="1" type="ORF">INT46_007576</name>
</gene>
<dbReference type="AlphaFoldDB" id="A0A8H7UPZ0"/>
<dbReference type="SUPFAM" id="SSF52047">
    <property type="entry name" value="RNI-like"/>
    <property type="match status" value="1"/>
</dbReference>
<evidence type="ECO:0000313" key="1">
    <source>
        <dbReference type="EMBL" id="KAG2189787.1"/>
    </source>
</evidence>
<accession>A0A8H7UPZ0</accession>
<dbReference type="PANTHER" id="PTHR38926">
    <property type="entry name" value="F-BOX DOMAIN CONTAINING PROTEIN, EXPRESSED"/>
    <property type="match status" value="1"/>
</dbReference>
<reference evidence="1" key="1">
    <citation type="submission" date="2020-12" db="EMBL/GenBank/DDBJ databases">
        <title>Metabolic potential, ecology and presence of endohyphal bacteria is reflected in genomic diversity of Mucoromycotina.</title>
        <authorList>
            <person name="Muszewska A."/>
            <person name="Okrasinska A."/>
            <person name="Steczkiewicz K."/>
            <person name="Drgas O."/>
            <person name="Orlowska M."/>
            <person name="Perlinska-Lenart U."/>
            <person name="Aleksandrzak-Piekarczyk T."/>
            <person name="Szatraj K."/>
            <person name="Zielenkiewicz U."/>
            <person name="Pilsyk S."/>
            <person name="Malc E."/>
            <person name="Mieczkowski P."/>
            <person name="Kruszewska J.S."/>
            <person name="Biernat P."/>
            <person name="Pawlowska J."/>
        </authorList>
    </citation>
    <scope>NUCLEOTIDE SEQUENCE</scope>
    <source>
        <strain evidence="1">CBS 226.32</strain>
    </source>
</reference>
<proteinExistence type="predicted"/>
<dbReference type="OrthoDB" id="2285227at2759"/>
<keyword evidence="2" id="KW-1185">Reference proteome</keyword>
<organism evidence="1 2">
    <name type="scientific">Mucor plumbeus</name>
    <dbReference type="NCBI Taxonomy" id="97098"/>
    <lineage>
        <taxon>Eukaryota</taxon>
        <taxon>Fungi</taxon>
        <taxon>Fungi incertae sedis</taxon>
        <taxon>Mucoromycota</taxon>
        <taxon>Mucoromycotina</taxon>
        <taxon>Mucoromycetes</taxon>
        <taxon>Mucorales</taxon>
        <taxon>Mucorineae</taxon>
        <taxon>Mucoraceae</taxon>
        <taxon>Mucor</taxon>
    </lineage>
</organism>
<dbReference type="EMBL" id="JAEPRC010001190">
    <property type="protein sequence ID" value="KAG2189787.1"/>
    <property type="molecule type" value="Genomic_DNA"/>
</dbReference>
<dbReference type="Gene3D" id="3.80.10.10">
    <property type="entry name" value="Ribonuclease Inhibitor"/>
    <property type="match status" value="1"/>
</dbReference>
<name>A0A8H7UPZ0_9FUNG</name>
<comment type="caution">
    <text evidence="1">The sequence shown here is derived from an EMBL/GenBank/DDBJ whole genome shotgun (WGS) entry which is preliminary data.</text>
</comment>
<protein>
    <recommendedName>
        <fullName evidence="3">F-box domain-containing protein</fullName>
    </recommendedName>
</protein>
<dbReference type="PANTHER" id="PTHR38926:SF5">
    <property type="entry name" value="F-BOX AND LEUCINE-RICH REPEAT PROTEIN 6"/>
    <property type="match status" value="1"/>
</dbReference>
<sequence length="621" mass="73388">MSSIPYLPFEIIEHVNSYLSQYDRYELLHLNTSFYQTFIILLYRTITIESPNQLKQLLHIFNETENTQLPLGKCVHQLDIFLDELSEYELTAIQSSCPFVQSIHIDWRIWNYLSFVEESPNTSLPRNYHSRRSFPTVATQFLSNYGACKLSSITLDLYSMNQIDAKSLLCYTPNLRNLTLMGINQHHNITIQYVESIHEQCPFLESITLEGYRAEAENFMHMIQPTHINSLSRMKSFQLKCQYGADRYQDWLPYLGRKYPNLISLDFHHFGTGKDIIEPCSVELYRQFIKNCPHLIYISWNNTTPDFRFFQELDRAQHKKLKRLEVYDNVTVPALLTYALFESSHQILSNLTHLTFGPIPRGVMPITLVQSIAIACSHLKHLCLREPHCNLNSPFKIDSILDYCRKLESLELHNIALRVSFDRRRQEPIWDTHPLKSLVMRHCSSFDGVFDHISPRCPYLDELNLFAYTQRDRRYKVQIHMPFQNFRKIQLHGLRTETFDLDRRIRFFSIGQQQQATWFFMNKFVLKDQEVIGRGYNYCGMEIAQDMSQLKNTEIYLLKSFLEKPISWSSLEAYKQEYLRSNNLSMVEDWHPKDIYDAGYVDLICDSVDQIFINKKRIILT</sequence>